<feature type="compositionally biased region" description="Basic and acidic residues" evidence="5">
    <location>
        <begin position="235"/>
        <end position="246"/>
    </location>
</feature>
<dbReference type="Proteomes" id="UP001515480">
    <property type="component" value="Unassembled WGS sequence"/>
</dbReference>
<accession>A0AB34J749</accession>
<feature type="chain" id="PRO_5044279134" evidence="7">
    <location>
        <begin position="23"/>
        <end position="271"/>
    </location>
</feature>
<keyword evidence="3 6" id="KW-1133">Transmembrane helix</keyword>
<dbReference type="GO" id="GO:0016020">
    <property type="term" value="C:membrane"/>
    <property type="evidence" value="ECO:0007669"/>
    <property type="project" value="UniProtKB-SubCell"/>
</dbReference>
<keyword evidence="4 6" id="KW-0472">Membrane</keyword>
<keyword evidence="9" id="KW-1185">Reference proteome</keyword>
<dbReference type="PANTHER" id="PTHR38894">
    <property type="entry name" value="TRANSMEMBRANE PROTEIN"/>
    <property type="match status" value="1"/>
</dbReference>
<dbReference type="AlphaFoldDB" id="A0AB34J749"/>
<dbReference type="EMBL" id="JBGBPQ010000012">
    <property type="protein sequence ID" value="KAL1515099.1"/>
    <property type="molecule type" value="Genomic_DNA"/>
</dbReference>
<evidence type="ECO:0000256" key="2">
    <source>
        <dbReference type="ARBA" id="ARBA00022692"/>
    </source>
</evidence>
<evidence type="ECO:0000256" key="4">
    <source>
        <dbReference type="ARBA" id="ARBA00023136"/>
    </source>
</evidence>
<comment type="subcellular location">
    <subcellularLocation>
        <location evidence="1">Membrane</location>
        <topology evidence="1">Multi-pass membrane protein</topology>
    </subcellularLocation>
</comment>
<dbReference type="InterPro" id="IPR013714">
    <property type="entry name" value="Golgi_TVP15"/>
</dbReference>
<name>A0AB34J749_PRYPA</name>
<evidence type="ECO:0000256" key="1">
    <source>
        <dbReference type="ARBA" id="ARBA00004141"/>
    </source>
</evidence>
<feature type="transmembrane region" description="Helical" evidence="6">
    <location>
        <begin position="105"/>
        <end position="128"/>
    </location>
</feature>
<evidence type="ECO:0000313" key="9">
    <source>
        <dbReference type="Proteomes" id="UP001515480"/>
    </source>
</evidence>
<keyword evidence="7" id="KW-0732">Signal</keyword>
<dbReference type="Pfam" id="PF08507">
    <property type="entry name" value="COPI_assoc"/>
    <property type="match status" value="1"/>
</dbReference>
<evidence type="ECO:0000256" key="3">
    <source>
        <dbReference type="ARBA" id="ARBA00022989"/>
    </source>
</evidence>
<feature type="compositionally biased region" description="Acidic residues" evidence="5">
    <location>
        <begin position="200"/>
        <end position="213"/>
    </location>
</feature>
<evidence type="ECO:0000256" key="5">
    <source>
        <dbReference type="SAM" id="MobiDB-lite"/>
    </source>
</evidence>
<keyword evidence="2 6" id="KW-0812">Transmembrane</keyword>
<feature type="transmembrane region" description="Helical" evidence="6">
    <location>
        <begin position="148"/>
        <end position="176"/>
    </location>
</feature>
<proteinExistence type="predicted"/>
<gene>
    <name evidence="8" type="ORF">AB1Y20_004162</name>
</gene>
<comment type="caution">
    <text evidence="8">The sequence shown here is derived from an EMBL/GenBank/DDBJ whole genome shotgun (WGS) entry which is preliminary data.</text>
</comment>
<protein>
    <submittedName>
        <fullName evidence="8">Uncharacterized protein</fullName>
    </submittedName>
</protein>
<evidence type="ECO:0000256" key="7">
    <source>
        <dbReference type="SAM" id="SignalP"/>
    </source>
</evidence>
<dbReference type="PANTHER" id="PTHR38894:SF1">
    <property type="entry name" value="TRANSMEMBRANE PROTEIN"/>
    <property type="match status" value="1"/>
</dbReference>
<organism evidence="8 9">
    <name type="scientific">Prymnesium parvum</name>
    <name type="common">Toxic golden alga</name>
    <dbReference type="NCBI Taxonomy" id="97485"/>
    <lineage>
        <taxon>Eukaryota</taxon>
        <taxon>Haptista</taxon>
        <taxon>Haptophyta</taxon>
        <taxon>Prymnesiophyceae</taxon>
        <taxon>Prymnesiales</taxon>
        <taxon>Prymnesiaceae</taxon>
        <taxon>Prymnesium</taxon>
    </lineage>
</organism>
<reference evidence="8 9" key="1">
    <citation type="journal article" date="2024" name="Science">
        <title>Giant polyketide synthase enzymes in the biosynthesis of giant marine polyether toxins.</title>
        <authorList>
            <person name="Fallon T.R."/>
            <person name="Shende V.V."/>
            <person name="Wierzbicki I.H."/>
            <person name="Pendleton A.L."/>
            <person name="Watervoot N.F."/>
            <person name="Auber R.P."/>
            <person name="Gonzalez D.J."/>
            <person name="Wisecaver J.H."/>
            <person name="Moore B.S."/>
        </authorList>
    </citation>
    <scope>NUCLEOTIDE SEQUENCE [LARGE SCALE GENOMIC DNA]</scope>
    <source>
        <strain evidence="8 9">12B1</strain>
    </source>
</reference>
<feature type="region of interest" description="Disordered" evidence="5">
    <location>
        <begin position="194"/>
        <end position="271"/>
    </location>
</feature>
<feature type="transmembrane region" description="Helical" evidence="6">
    <location>
        <begin position="79"/>
        <end position="98"/>
    </location>
</feature>
<evidence type="ECO:0000256" key="6">
    <source>
        <dbReference type="SAM" id="Phobius"/>
    </source>
</evidence>
<evidence type="ECO:0000313" key="8">
    <source>
        <dbReference type="EMBL" id="KAL1515099.1"/>
    </source>
</evidence>
<feature type="signal peptide" evidence="7">
    <location>
        <begin position="1"/>
        <end position="22"/>
    </location>
</feature>
<sequence>MVTGRLALALLGVLLASAPALAQGSAEFDEAPDAPYDDEEYDEPSVSLLDFPAWRDFTSRVQRHVDAEGLLRARRWGNVVNGVLLGVTGPVALAISTFGMKLSNVVLSLYVTGFGGLLASLELGLAPVAPWVAKNLSYLTTGNGRTALLVFAGNLVWAFGRTGLVPALLTCANAVFNANFNKIMSFVQESPTPEYSAGGADDDVVSMDSEPEYGDAAYSRGEEEAPAEAPPIATPRERNAKAKTEAAMESTAEATAEETSDSVGMEYSPRP</sequence>